<gene>
    <name evidence="1" type="ORF">BN2614_LOCUS2</name>
</gene>
<name>A0A9X9LYG6_GULGU</name>
<keyword evidence="2" id="KW-1185">Reference proteome</keyword>
<dbReference type="EMBL" id="CYRY02029382">
    <property type="protein sequence ID" value="VCX04136.1"/>
    <property type="molecule type" value="Genomic_DNA"/>
</dbReference>
<organism evidence="1 2">
    <name type="scientific">Gulo gulo</name>
    <name type="common">Wolverine</name>
    <name type="synonym">Gluton</name>
    <dbReference type="NCBI Taxonomy" id="48420"/>
    <lineage>
        <taxon>Eukaryota</taxon>
        <taxon>Metazoa</taxon>
        <taxon>Chordata</taxon>
        <taxon>Craniata</taxon>
        <taxon>Vertebrata</taxon>
        <taxon>Euteleostomi</taxon>
        <taxon>Mammalia</taxon>
        <taxon>Eutheria</taxon>
        <taxon>Laurasiatheria</taxon>
        <taxon>Carnivora</taxon>
        <taxon>Caniformia</taxon>
        <taxon>Musteloidea</taxon>
        <taxon>Mustelidae</taxon>
        <taxon>Guloninae</taxon>
        <taxon>Gulo</taxon>
    </lineage>
</organism>
<sequence length="56" mass="5877">MVQILGLYLSESPSPGVSVRPVLRVWNLAGVSVCRIHSPGFGKIEKGHPPATSGGH</sequence>
<proteinExistence type="predicted"/>
<accession>A0A9X9LYG6</accession>
<evidence type="ECO:0000313" key="1">
    <source>
        <dbReference type="EMBL" id="VCX04136.1"/>
    </source>
</evidence>
<dbReference type="Proteomes" id="UP000269945">
    <property type="component" value="Unassembled WGS sequence"/>
</dbReference>
<dbReference type="AlphaFoldDB" id="A0A9X9LYG6"/>
<reference evidence="1 2" key="1">
    <citation type="submission" date="2018-10" db="EMBL/GenBank/DDBJ databases">
        <authorList>
            <person name="Ekblom R."/>
            <person name="Jareborg N."/>
        </authorList>
    </citation>
    <scope>NUCLEOTIDE SEQUENCE [LARGE SCALE GENOMIC DNA]</scope>
    <source>
        <tissue evidence="1">Muscle</tissue>
    </source>
</reference>
<evidence type="ECO:0000313" key="2">
    <source>
        <dbReference type="Proteomes" id="UP000269945"/>
    </source>
</evidence>
<protein>
    <submittedName>
        <fullName evidence="1">Uncharacterized protein</fullName>
    </submittedName>
</protein>
<comment type="caution">
    <text evidence="1">The sequence shown here is derived from an EMBL/GenBank/DDBJ whole genome shotgun (WGS) entry which is preliminary data.</text>
</comment>